<protein>
    <submittedName>
        <fullName evidence="2">Beta-lactamase</fullName>
        <ecNumber evidence="2">3.5.2.6</ecNumber>
    </submittedName>
</protein>
<dbReference type="GO" id="GO:0030655">
    <property type="term" value="P:beta-lactam antibiotic catabolic process"/>
    <property type="evidence" value="ECO:0007669"/>
    <property type="project" value="InterPro"/>
</dbReference>
<dbReference type="Pfam" id="PF13354">
    <property type="entry name" value="Beta-lactamase2"/>
    <property type="match status" value="1"/>
</dbReference>
<dbReference type="InterPro" id="IPR045155">
    <property type="entry name" value="Beta-lactam_cat"/>
</dbReference>
<dbReference type="PANTHER" id="PTHR35333">
    <property type="entry name" value="BETA-LACTAMASE"/>
    <property type="match status" value="1"/>
</dbReference>
<feature type="domain" description="Beta-lactamase class A catalytic" evidence="1">
    <location>
        <begin position="65"/>
        <end position="280"/>
    </location>
</feature>
<evidence type="ECO:0000259" key="1">
    <source>
        <dbReference type="Pfam" id="PF13354"/>
    </source>
</evidence>
<dbReference type="KEGG" id="mshg:MSG_03685"/>
<dbReference type="OrthoDB" id="9784149at2"/>
<dbReference type="PRINTS" id="PR00118">
    <property type="entry name" value="BLACTAMASEA"/>
</dbReference>
<dbReference type="EC" id="3.5.2.6" evidence="2"/>
<proteinExistence type="predicted"/>
<evidence type="ECO:0000313" key="3">
    <source>
        <dbReference type="Proteomes" id="UP000217736"/>
    </source>
</evidence>
<sequence length="309" mass="33216">MLTGVEITRRRLLMAASAAVAALSAYDRPHRQDPVRLVDSEAPLASDEQLATLEDRYNAKVGFHGLNLHTGRMLDYRADDLFATCSAFKAYVAGAILAKDQRGELSLNDPVFIDPAVLVPVASTITEPHVGGYLPLSALCAASVRQSDNTATNLMVAMLGGPGAVTEFARSTGDDRIWMVRWELELNSAYPGDPRDTSTPRSMGAGFSNMLTGDVFDDAHRAQLWEWMSTITTGNNRIRAGLPPEWGVADKTGAGDYASTNDIGVAFGPSGERLILSIMTRTRSEDPKTPALNALIADITRLAVPALLV</sequence>
<dbReference type="PANTHER" id="PTHR35333:SF3">
    <property type="entry name" value="BETA-LACTAMASE-TYPE TRANSPEPTIDASE FOLD CONTAINING PROTEIN"/>
    <property type="match status" value="1"/>
</dbReference>
<reference evidence="3" key="1">
    <citation type="submission" date="2017-06" db="EMBL/GenBank/DDBJ databases">
        <title>Complete Genome Sequence of Mycobacterium shigaense.</title>
        <authorList>
            <person name="Fukano H."/>
            <person name="Yoshida M."/>
            <person name="Kazumi Y."/>
            <person name="Ogura Y."/>
            <person name="Mitarai S."/>
            <person name="Hayashi T."/>
            <person name="Hoshino Y."/>
        </authorList>
    </citation>
    <scope>NUCLEOTIDE SEQUENCE [LARGE SCALE GENOMIC DNA]</scope>
    <source>
        <strain evidence="3">UN-152</strain>
    </source>
</reference>
<dbReference type="EMBL" id="AP018164">
    <property type="protein sequence ID" value="BAX93811.1"/>
    <property type="molecule type" value="Genomic_DNA"/>
</dbReference>
<dbReference type="NCBIfam" id="NF033103">
    <property type="entry name" value="bla_class_A"/>
    <property type="match status" value="1"/>
</dbReference>
<dbReference type="Proteomes" id="UP000217736">
    <property type="component" value="Chromosome"/>
</dbReference>
<dbReference type="GO" id="GO:0046677">
    <property type="term" value="P:response to antibiotic"/>
    <property type="evidence" value="ECO:0007669"/>
    <property type="project" value="InterPro"/>
</dbReference>
<name>A0A1Z4ELJ4_9MYCO</name>
<keyword evidence="3" id="KW-1185">Reference proteome</keyword>
<gene>
    <name evidence="2" type="ORF">MSG_03685</name>
</gene>
<accession>A0A1Z4ELJ4</accession>
<dbReference type="InterPro" id="IPR000871">
    <property type="entry name" value="Beta-lactam_class-A"/>
</dbReference>
<dbReference type="Gene3D" id="3.40.710.10">
    <property type="entry name" value="DD-peptidase/beta-lactamase superfamily"/>
    <property type="match status" value="1"/>
</dbReference>
<dbReference type="SUPFAM" id="SSF56601">
    <property type="entry name" value="beta-lactamase/transpeptidase-like"/>
    <property type="match status" value="1"/>
</dbReference>
<dbReference type="GO" id="GO:0008800">
    <property type="term" value="F:beta-lactamase activity"/>
    <property type="evidence" value="ECO:0007669"/>
    <property type="project" value="UniProtKB-EC"/>
</dbReference>
<keyword evidence="2" id="KW-0378">Hydrolase</keyword>
<organism evidence="2 3">
    <name type="scientific">Mycobacterium shigaense</name>
    <dbReference type="NCBI Taxonomy" id="722731"/>
    <lineage>
        <taxon>Bacteria</taxon>
        <taxon>Bacillati</taxon>
        <taxon>Actinomycetota</taxon>
        <taxon>Actinomycetes</taxon>
        <taxon>Mycobacteriales</taxon>
        <taxon>Mycobacteriaceae</taxon>
        <taxon>Mycobacterium</taxon>
        <taxon>Mycobacterium simiae complex</taxon>
    </lineage>
</organism>
<dbReference type="InterPro" id="IPR012338">
    <property type="entry name" value="Beta-lactam/transpept-like"/>
</dbReference>
<evidence type="ECO:0000313" key="2">
    <source>
        <dbReference type="EMBL" id="BAX93811.1"/>
    </source>
</evidence>
<dbReference type="AlphaFoldDB" id="A0A1Z4ELJ4"/>